<dbReference type="InterPro" id="IPR013525">
    <property type="entry name" value="ABC2_TM"/>
</dbReference>
<dbReference type="Proteomes" id="UP000272729">
    <property type="component" value="Unassembled WGS sequence"/>
</dbReference>
<evidence type="ECO:0000256" key="4">
    <source>
        <dbReference type="ARBA" id="ARBA00023136"/>
    </source>
</evidence>
<dbReference type="PANTHER" id="PTHR43027">
    <property type="entry name" value="DOXORUBICIN RESISTANCE ABC TRANSPORTER PERMEASE PROTEIN DRRC-RELATED"/>
    <property type="match status" value="1"/>
</dbReference>
<comment type="caution">
    <text evidence="7">The sequence shown here is derived from an EMBL/GenBank/DDBJ whole genome shotgun (WGS) entry which is preliminary data.</text>
</comment>
<dbReference type="InterPro" id="IPR052902">
    <property type="entry name" value="ABC-2_transporter"/>
</dbReference>
<dbReference type="Pfam" id="PF01061">
    <property type="entry name" value="ABC2_membrane"/>
    <property type="match status" value="1"/>
</dbReference>
<proteinExistence type="predicted"/>
<accession>A0A495XBH5</accession>
<name>A0A495XBH5_9PSEU</name>
<evidence type="ECO:0000313" key="7">
    <source>
        <dbReference type="EMBL" id="RKT70204.1"/>
    </source>
</evidence>
<dbReference type="RefSeq" id="WP_121222386.1">
    <property type="nucleotide sequence ID" value="NZ_JBIUBA010000022.1"/>
</dbReference>
<dbReference type="OrthoDB" id="3399482at2"/>
<feature type="transmembrane region" description="Helical" evidence="5">
    <location>
        <begin position="242"/>
        <end position="264"/>
    </location>
</feature>
<keyword evidence="8" id="KW-1185">Reference proteome</keyword>
<evidence type="ECO:0000256" key="2">
    <source>
        <dbReference type="ARBA" id="ARBA00022692"/>
    </source>
</evidence>
<evidence type="ECO:0000313" key="8">
    <source>
        <dbReference type="Proteomes" id="UP000272729"/>
    </source>
</evidence>
<dbReference type="PANTHER" id="PTHR43027:SF2">
    <property type="entry name" value="TRANSPORT PERMEASE PROTEIN"/>
    <property type="match status" value="1"/>
</dbReference>
<organism evidence="7 8">
    <name type="scientific">Saccharothrix variisporea</name>
    <dbReference type="NCBI Taxonomy" id="543527"/>
    <lineage>
        <taxon>Bacteria</taxon>
        <taxon>Bacillati</taxon>
        <taxon>Actinomycetota</taxon>
        <taxon>Actinomycetes</taxon>
        <taxon>Pseudonocardiales</taxon>
        <taxon>Pseudonocardiaceae</taxon>
        <taxon>Saccharothrix</taxon>
    </lineage>
</organism>
<feature type="transmembrane region" description="Helical" evidence="5">
    <location>
        <begin position="65"/>
        <end position="86"/>
    </location>
</feature>
<gene>
    <name evidence="7" type="ORF">DFJ66_3460</name>
</gene>
<dbReference type="GO" id="GO:0016020">
    <property type="term" value="C:membrane"/>
    <property type="evidence" value="ECO:0007669"/>
    <property type="project" value="UniProtKB-SubCell"/>
</dbReference>
<reference evidence="7 8" key="1">
    <citation type="submission" date="2018-10" db="EMBL/GenBank/DDBJ databases">
        <title>Sequencing the genomes of 1000 actinobacteria strains.</title>
        <authorList>
            <person name="Klenk H.-P."/>
        </authorList>
    </citation>
    <scope>NUCLEOTIDE SEQUENCE [LARGE SCALE GENOMIC DNA]</scope>
    <source>
        <strain evidence="7 8">DSM 43911</strain>
    </source>
</reference>
<protein>
    <submittedName>
        <fullName evidence="7">ABC-2 type transport system permease protein</fullName>
    </submittedName>
</protein>
<dbReference type="GO" id="GO:0140359">
    <property type="term" value="F:ABC-type transporter activity"/>
    <property type="evidence" value="ECO:0007669"/>
    <property type="project" value="InterPro"/>
</dbReference>
<dbReference type="EMBL" id="RBXR01000001">
    <property type="protein sequence ID" value="RKT70204.1"/>
    <property type="molecule type" value="Genomic_DNA"/>
</dbReference>
<evidence type="ECO:0000256" key="1">
    <source>
        <dbReference type="ARBA" id="ARBA00004141"/>
    </source>
</evidence>
<evidence type="ECO:0000256" key="5">
    <source>
        <dbReference type="SAM" id="Phobius"/>
    </source>
</evidence>
<feature type="transmembrane region" description="Helical" evidence="5">
    <location>
        <begin position="178"/>
        <end position="197"/>
    </location>
</feature>
<sequence length="270" mass="28633">MSTQTMTRAGVPSLYAQMATMVRMELLLLRRNLTATMLSVVTPLVVGVLLVSGRGYDTQSGVARMSGVIGMVAVFCVHHHLTTAYASRRQEMVLKRLRAGIPSDRTILIGAASATILVFLVQAALLIAYGVVVLDMPVPANPLTMLLAMLLGAAVLAAFGAALSAVTRSSEAAMLTTLPSMLVFLMAPGVLVPLGALPQSVETIASFLPMGPFTEILRTSWLGYEIGGTGEALGFAGTTLHALPWLGALLVWLVIGAAVTTKYFRWEPRH</sequence>
<feature type="domain" description="ABC-2 type transporter transmembrane" evidence="6">
    <location>
        <begin position="17"/>
        <end position="219"/>
    </location>
</feature>
<evidence type="ECO:0000256" key="3">
    <source>
        <dbReference type="ARBA" id="ARBA00022989"/>
    </source>
</evidence>
<feature type="transmembrane region" description="Helical" evidence="5">
    <location>
        <begin position="107"/>
        <end position="131"/>
    </location>
</feature>
<dbReference type="AlphaFoldDB" id="A0A495XBH5"/>
<feature type="transmembrane region" description="Helical" evidence="5">
    <location>
        <begin position="33"/>
        <end position="53"/>
    </location>
</feature>
<keyword evidence="3 5" id="KW-1133">Transmembrane helix</keyword>
<comment type="subcellular location">
    <subcellularLocation>
        <location evidence="1">Membrane</location>
        <topology evidence="1">Multi-pass membrane protein</topology>
    </subcellularLocation>
</comment>
<evidence type="ECO:0000259" key="6">
    <source>
        <dbReference type="Pfam" id="PF01061"/>
    </source>
</evidence>
<keyword evidence="2 5" id="KW-0812">Transmembrane</keyword>
<keyword evidence="4 5" id="KW-0472">Membrane</keyword>
<feature type="transmembrane region" description="Helical" evidence="5">
    <location>
        <begin position="143"/>
        <end position="166"/>
    </location>
</feature>